<dbReference type="EMBL" id="PPXF01000055">
    <property type="protein sequence ID" value="POH62223.1"/>
    <property type="molecule type" value="Genomic_DNA"/>
</dbReference>
<dbReference type="PANTHER" id="PTHR30250">
    <property type="entry name" value="PST FAMILY PREDICTED COLANIC ACID TRANSPORTER"/>
    <property type="match status" value="1"/>
</dbReference>
<feature type="transmembrane region" description="Helical" evidence="7">
    <location>
        <begin position="383"/>
        <end position="403"/>
    </location>
</feature>
<evidence type="ECO:0000313" key="9">
    <source>
        <dbReference type="Proteomes" id="UP000237104"/>
    </source>
</evidence>
<feature type="transmembrane region" description="Helical" evidence="7">
    <location>
        <begin position="449"/>
        <end position="469"/>
    </location>
</feature>
<evidence type="ECO:0000313" key="8">
    <source>
        <dbReference type="EMBL" id="POH62223.1"/>
    </source>
</evidence>
<keyword evidence="6 7" id="KW-0472">Membrane</keyword>
<comment type="caution">
    <text evidence="8">The sequence shown here is derived from an EMBL/GenBank/DDBJ whole genome shotgun (WGS) entry which is preliminary data.</text>
</comment>
<dbReference type="RefSeq" id="WP_103431529.1">
    <property type="nucleotide sequence ID" value="NZ_PPXF01000055.1"/>
</dbReference>
<comment type="subcellular location">
    <subcellularLocation>
        <location evidence="1">Cell membrane</location>
        <topology evidence="1">Multi-pass membrane protein</topology>
    </subcellularLocation>
</comment>
<gene>
    <name evidence="8" type="ORF">C3B59_11705</name>
</gene>
<feature type="transmembrane region" description="Helical" evidence="7">
    <location>
        <begin position="84"/>
        <end position="104"/>
    </location>
</feature>
<proteinExistence type="inferred from homology"/>
<feature type="transmembrane region" description="Helical" evidence="7">
    <location>
        <begin position="415"/>
        <end position="437"/>
    </location>
</feature>
<feature type="transmembrane region" description="Helical" evidence="7">
    <location>
        <begin position="116"/>
        <end position="136"/>
    </location>
</feature>
<keyword evidence="5 7" id="KW-1133">Transmembrane helix</keyword>
<feature type="transmembrane region" description="Helical" evidence="7">
    <location>
        <begin position="327"/>
        <end position="350"/>
    </location>
</feature>
<reference evidence="8 9" key="1">
    <citation type="submission" date="2018-01" db="EMBL/GenBank/DDBJ databases">
        <title>Cryobacterium sp. nov., from glaciers in China.</title>
        <authorList>
            <person name="Liu Q."/>
            <person name="Xin Y.-H."/>
        </authorList>
    </citation>
    <scope>NUCLEOTIDE SEQUENCE [LARGE SCALE GENOMIC DNA]</scope>
    <source>
        <strain evidence="8 9">TMB1-8</strain>
    </source>
</reference>
<dbReference type="OrthoDB" id="9770347at2"/>
<feature type="transmembrane region" description="Helical" evidence="7">
    <location>
        <begin position="178"/>
        <end position="198"/>
    </location>
</feature>
<dbReference type="GO" id="GO:0005886">
    <property type="term" value="C:plasma membrane"/>
    <property type="evidence" value="ECO:0007669"/>
    <property type="project" value="UniProtKB-SubCell"/>
</dbReference>
<keyword evidence="3" id="KW-1003">Cell membrane</keyword>
<evidence type="ECO:0000256" key="5">
    <source>
        <dbReference type="ARBA" id="ARBA00022989"/>
    </source>
</evidence>
<dbReference type="CDD" id="cd13127">
    <property type="entry name" value="MATE_tuaB_like"/>
    <property type="match status" value="1"/>
</dbReference>
<evidence type="ECO:0000256" key="2">
    <source>
        <dbReference type="ARBA" id="ARBA00007430"/>
    </source>
</evidence>
<comment type="similarity">
    <text evidence="2">Belongs to the polysaccharide synthase family.</text>
</comment>
<dbReference type="Proteomes" id="UP000237104">
    <property type="component" value="Unassembled WGS sequence"/>
</dbReference>
<dbReference type="PANTHER" id="PTHR30250:SF10">
    <property type="entry name" value="LIPOPOLYSACCHARIDE BIOSYNTHESIS PROTEIN WZXC"/>
    <property type="match status" value="1"/>
</dbReference>
<protein>
    <submittedName>
        <fullName evidence="8">Lipopolysaccharide biosynthesis protein</fullName>
    </submittedName>
</protein>
<dbReference type="AlphaFoldDB" id="A0A2S3Z9G7"/>
<sequence>MAERDADSAGRAARGAATTIVGQVAKFAIQLLGMVVLSRLLIPTDFGYLAMIMAIIGVANVLGDFGLSLAAIQAKRLTEAQKTNLFWVNTGIGALLALLAWLLAGPIAAGFGEPKLVGATQVLAVVFLVNGLMAQFRVELTRRLRFRLLALGEVVSQAAALVIAVGAALAGAGYWSLVLQQVAIPVTLLAIYAAFSAWKPSRRQRNGSVRPFIGFSVSTTAVQLVNYVSANVHSVVIGRWMGAADLGLFTRGFQIFMLPLQQIASPLTRVMLPVLSQRFGTPDYARYLLRIQTVLVYAVGSALTYLAVAGRPLVIVGLGDRWEPSGFVVQILAIGGIFQTLGYLYYWIFLSSARMQVLLICEVVGRAFLILFVVVAARNGIEAVAIGYSAGLFMIWLITTCFGTKRVPDIGTRDLLLVALRAGTIFAVTIGLCQILTSSIQSLEPFAQAVVYLAVELSVFGAAALIPAVRRDYIAVADTARRML</sequence>
<dbReference type="Pfam" id="PF13440">
    <property type="entry name" value="Polysacc_synt_3"/>
    <property type="match status" value="1"/>
</dbReference>
<dbReference type="InterPro" id="IPR050833">
    <property type="entry name" value="Poly_Biosynth_Transport"/>
</dbReference>
<accession>A0A2S3Z9G7</accession>
<feature type="transmembrane region" description="Helical" evidence="7">
    <location>
        <begin position="48"/>
        <end position="72"/>
    </location>
</feature>
<feature type="transmembrane region" description="Helical" evidence="7">
    <location>
        <begin position="148"/>
        <end position="172"/>
    </location>
</feature>
<feature type="transmembrane region" description="Helical" evidence="7">
    <location>
        <begin position="287"/>
        <end position="307"/>
    </location>
</feature>
<organism evidence="8 9">
    <name type="scientific">Cryobacterium zongtaii</name>
    <dbReference type="NCBI Taxonomy" id="1259217"/>
    <lineage>
        <taxon>Bacteria</taxon>
        <taxon>Bacillati</taxon>
        <taxon>Actinomycetota</taxon>
        <taxon>Actinomycetes</taxon>
        <taxon>Micrococcales</taxon>
        <taxon>Microbacteriaceae</taxon>
        <taxon>Cryobacterium</taxon>
    </lineage>
</organism>
<keyword evidence="4 7" id="KW-0812">Transmembrane</keyword>
<evidence type="ECO:0000256" key="4">
    <source>
        <dbReference type="ARBA" id="ARBA00022692"/>
    </source>
</evidence>
<feature type="transmembrane region" description="Helical" evidence="7">
    <location>
        <begin position="357"/>
        <end position="377"/>
    </location>
</feature>
<name>A0A2S3Z9G7_9MICO</name>
<evidence type="ECO:0000256" key="1">
    <source>
        <dbReference type="ARBA" id="ARBA00004651"/>
    </source>
</evidence>
<evidence type="ECO:0000256" key="3">
    <source>
        <dbReference type="ARBA" id="ARBA00022475"/>
    </source>
</evidence>
<feature type="transmembrane region" description="Helical" evidence="7">
    <location>
        <begin position="20"/>
        <end position="42"/>
    </location>
</feature>
<evidence type="ECO:0000256" key="7">
    <source>
        <dbReference type="SAM" id="Phobius"/>
    </source>
</evidence>
<evidence type="ECO:0000256" key="6">
    <source>
        <dbReference type="ARBA" id="ARBA00023136"/>
    </source>
</evidence>